<dbReference type="Proteomes" id="UP000026961">
    <property type="component" value="Chromosome 4"/>
</dbReference>
<dbReference type="STRING" id="40148.A0A0D9ZID0"/>
<sequence length="370" mass="41515">MDCSGGMEKRPASQFNKSQSPRGACASTEPARTRAKRSRPTPAGGTEQAVAVAVPRRSLPSSINHNSKTGTRDWTNLGDRPAGKIAELALANDVANYVRFRAVCRPWRLSSSLHPRPQDGGLDSRFLPRHWIMLDKAHHNKGTTAAATHRRHRFLNVSTGGCIHTDDIPDLADHTMLALTPEGLLLLLHEPSLRLHLLNPLTRHRTGLPPVTALLTPEWRQRASWRLGAHGVGLRVNAAGLVVEDASTVCQLCLVVDEDYEHLFVSCTYTTRVWRMIKGWIGVGFLLPSELGLDLGEWWLAMRQKFRNNYRDAIDSLVLLVCWMVWKERNARVFQNQRRSAGLLFGSIKEEVAIWKEAGVFRNIGERLLR</sequence>
<dbReference type="PANTHER" id="PTHR33165:SF57">
    <property type="entry name" value="OS10G0568000 PROTEIN"/>
    <property type="match status" value="1"/>
</dbReference>
<accession>A0A0D9ZID0</accession>
<evidence type="ECO:0008006" key="4">
    <source>
        <dbReference type="Google" id="ProtNLM"/>
    </source>
</evidence>
<evidence type="ECO:0000256" key="1">
    <source>
        <dbReference type="SAM" id="MobiDB-lite"/>
    </source>
</evidence>
<dbReference type="eggNOG" id="ENOG502S74R">
    <property type="taxonomic scope" value="Eukaryota"/>
</dbReference>
<proteinExistence type="predicted"/>
<keyword evidence="3" id="KW-1185">Reference proteome</keyword>
<reference evidence="2" key="1">
    <citation type="submission" date="2015-04" db="UniProtKB">
        <authorList>
            <consortium name="EnsemblPlants"/>
        </authorList>
    </citation>
    <scope>IDENTIFICATION</scope>
</reference>
<evidence type="ECO:0000313" key="2">
    <source>
        <dbReference type="EnsemblPlants" id="OGLUM04G05890.1"/>
    </source>
</evidence>
<name>A0A0D9ZID0_9ORYZ</name>
<organism evidence="2">
    <name type="scientific">Oryza glumipatula</name>
    <dbReference type="NCBI Taxonomy" id="40148"/>
    <lineage>
        <taxon>Eukaryota</taxon>
        <taxon>Viridiplantae</taxon>
        <taxon>Streptophyta</taxon>
        <taxon>Embryophyta</taxon>
        <taxon>Tracheophyta</taxon>
        <taxon>Spermatophyta</taxon>
        <taxon>Magnoliopsida</taxon>
        <taxon>Liliopsida</taxon>
        <taxon>Poales</taxon>
        <taxon>Poaceae</taxon>
        <taxon>BOP clade</taxon>
        <taxon>Oryzoideae</taxon>
        <taxon>Oryzeae</taxon>
        <taxon>Oryzinae</taxon>
        <taxon>Oryza</taxon>
    </lineage>
</organism>
<reference evidence="2" key="2">
    <citation type="submission" date="2018-05" db="EMBL/GenBank/DDBJ databases">
        <title>OgluRS3 (Oryza glumaepatula Reference Sequence Version 3).</title>
        <authorList>
            <person name="Zhang J."/>
            <person name="Kudrna D."/>
            <person name="Lee S."/>
            <person name="Talag J."/>
            <person name="Welchert J."/>
            <person name="Wing R.A."/>
        </authorList>
    </citation>
    <scope>NUCLEOTIDE SEQUENCE [LARGE SCALE GENOMIC DNA]</scope>
</reference>
<dbReference type="HOGENOM" id="CLU_748800_0_0_1"/>
<dbReference type="EnsemblPlants" id="OGLUM04G05890.1">
    <property type="protein sequence ID" value="OGLUM04G05890.1"/>
    <property type="gene ID" value="OGLUM04G05890"/>
</dbReference>
<dbReference type="Gramene" id="OGLUM04G05890.1">
    <property type="protein sequence ID" value="OGLUM04G05890.1"/>
    <property type="gene ID" value="OGLUM04G05890"/>
</dbReference>
<dbReference type="PANTHER" id="PTHR33165">
    <property type="entry name" value="F-BOX DOMAIN CONTAINING PROTEIN-LIKE-RELATED"/>
    <property type="match status" value="1"/>
</dbReference>
<protein>
    <recommendedName>
        <fullName evidence="4">Reverse transcriptase zinc-binding domain-containing protein</fullName>
    </recommendedName>
</protein>
<feature type="compositionally biased region" description="Polar residues" evidence="1">
    <location>
        <begin position="59"/>
        <end position="74"/>
    </location>
</feature>
<feature type="region of interest" description="Disordered" evidence="1">
    <location>
        <begin position="1"/>
        <end position="79"/>
    </location>
</feature>
<evidence type="ECO:0000313" key="3">
    <source>
        <dbReference type="Proteomes" id="UP000026961"/>
    </source>
</evidence>
<dbReference type="AlphaFoldDB" id="A0A0D9ZID0"/>